<keyword evidence="10" id="KW-1185">Reference proteome</keyword>
<protein>
    <submittedName>
        <fullName evidence="9">Exodeoxyribonuclease III</fullName>
        <ecNumber evidence="9">3.1.11.2</ecNumber>
    </submittedName>
</protein>
<dbReference type="NCBIfam" id="TIGR00195">
    <property type="entry name" value="exoDNase_III"/>
    <property type="match status" value="1"/>
</dbReference>
<evidence type="ECO:0000256" key="1">
    <source>
        <dbReference type="ARBA" id="ARBA00007092"/>
    </source>
</evidence>
<dbReference type="EMBL" id="CP030041">
    <property type="protein sequence ID" value="AWW30742.1"/>
    <property type="molecule type" value="Genomic_DNA"/>
</dbReference>
<feature type="site" description="Important for catalytic activity" evidence="7">
    <location>
        <position position="219"/>
    </location>
</feature>
<dbReference type="GO" id="GO:0004519">
    <property type="term" value="F:endonuclease activity"/>
    <property type="evidence" value="ECO:0007669"/>
    <property type="project" value="InterPro"/>
</dbReference>
<feature type="binding site" evidence="6">
    <location>
        <position position="244"/>
    </location>
    <ligand>
        <name>Mg(2+)</name>
        <dbReference type="ChEBI" id="CHEBI:18420"/>
        <label>1</label>
    </ligand>
</feature>
<dbReference type="GO" id="GO:0006281">
    <property type="term" value="P:DNA repair"/>
    <property type="evidence" value="ECO:0007669"/>
    <property type="project" value="InterPro"/>
</dbReference>
<feature type="domain" description="Endonuclease/exonuclease/phosphatase" evidence="8">
    <location>
        <begin position="4"/>
        <end position="239"/>
    </location>
</feature>
<comment type="similarity">
    <text evidence="1">Belongs to the DNA repair enzymes AP/ExoA family.</text>
</comment>
<feature type="site" description="Transition state stabilizer" evidence="7">
    <location>
        <position position="150"/>
    </location>
</feature>
<dbReference type="PROSITE" id="PS00726">
    <property type="entry name" value="AP_NUCLEASE_F1_1"/>
    <property type="match status" value="1"/>
</dbReference>
<evidence type="ECO:0000313" key="9">
    <source>
        <dbReference type="EMBL" id="AWW30742.1"/>
    </source>
</evidence>
<feature type="active site" description="Proton donor/acceptor" evidence="5">
    <location>
        <position position="148"/>
    </location>
</feature>
<dbReference type="NCBIfam" id="TIGR00633">
    <property type="entry name" value="xth"/>
    <property type="match status" value="1"/>
</dbReference>
<dbReference type="GO" id="GO:0008311">
    <property type="term" value="F:double-stranded DNA 3'-5' DNA exonuclease activity"/>
    <property type="evidence" value="ECO:0007669"/>
    <property type="project" value="UniProtKB-EC"/>
</dbReference>
<dbReference type="InterPro" id="IPR004808">
    <property type="entry name" value="AP_endonuc_1"/>
</dbReference>
<sequence>MNIVSYNVNGIRAAMRKGFGEWLTETSPDIIGLQEIKAKEDQIEIGVFEDMGYHCYWYPAVKKGYSGVAILSKIKPEKVTYGMGVDKYDDEGRMIRADYGDFSFISAYFPSGTTGGIRQDFKYAFLDDVFGFTQDLKRTSSNLILSGDYNICHKAIDIHTPVANKNTSGFLPEERAWMDKFTGAGFDDSFRLYNPSPHEYSWWSYRANSRANNKGWRIDYHMTSSDMQERVKGARIMPDAVHSDHCPILVEIA</sequence>
<dbReference type="PANTHER" id="PTHR43250:SF2">
    <property type="entry name" value="EXODEOXYRIBONUCLEASE III"/>
    <property type="match status" value="1"/>
</dbReference>
<evidence type="ECO:0000256" key="5">
    <source>
        <dbReference type="PIRSR" id="PIRSR604808-1"/>
    </source>
</evidence>
<evidence type="ECO:0000256" key="2">
    <source>
        <dbReference type="ARBA" id="ARBA00022723"/>
    </source>
</evidence>
<evidence type="ECO:0000259" key="8">
    <source>
        <dbReference type="Pfam" id="PF03372"/>
    </source>
</evidence>
<keyword evidence="3 9" id="KW-0378">Hydrolase</keyword>
<reference evidence="9 10" key="1">
    <citation type="submission" date="2018-06" db="EMBL/GenBank/DDBJ databases">
        <title>Echinicola strongylocentroti sp. nov., isolated from a sea urchin Strongylocentrotus intermedius.</title>
        <authorList>
            <person name="Bae S.S."/>
        </authorList>
    </citation>
    <scope>NUCLEOTIDE SEQUENCE [LARGE SCALE GENOMIC DNA]</scope>
    <source>
        <strain evidence="9 10">MEBiC08714</strain>
    </source>
</reference>
<dbReference type="RefSeq" id="WP_112784119.1">
    <property type="nucleotide sequence ID" value="NZ_CP030041.1"/>
</dbReference>
<dbReference type="GO" id="GO:0003677">
    <property type="term" value="F:DNA binding"/>
    <property type="evidence" value="ECO:0007669"/>
    <property type="project" value="InterPro"/>
</dbReference>
<dbReference type="InterPro" id="IPR037493">
    <property type="entry name" value="ExoIII-like"/>
</dbReference>
<feature type="binding site" evidence="6">
    <location>
        <position position="35"/>
    </location>
    <ligand>
        <name>Mg(2+)</name>
        <dbReference type="ChEBI" id="CHEBI:18420"/>
        <label>1</label>
    </ligand>
</feature>
<dbReference type="KEGG" id="est:DN752_11745"/>
<dbReference type="PANTHER" id="PTHR43250">
    <property type="entry name" value="EXODEOXYRIBONUCLEASE III"/>
    <property type="match status" value="1"/>
</dbReference>
<dbReference type="PROSITE" id="PS51435">
    <property type="entry name" value="AP_NUCLEASE_F1_4"/>
    <property type="match status" value="1"/>
</dbReference>
<feature type="binding site" evidence="6">
    <location>
        <position position="148"/>
    </location>
    <ligand>
        <name>Mg(2+)</name>
        <dbReference type="ChEBI" id="CHEBI:18420"/>
        <label>1</label>
    </ligand>
</feature>
<evidence type="ECO:0000313" key="10">
    <source>
        <dbReference type="Proteomes" id="UP000248688"/>
    </source>
</evidence>
<dbReference type="InterPro" id="IPR036691">
    <property type="entry name" value="Endo/exonu/phosph_ase_sf"/>
</dbReference>
<gene>
    <name evidence="9" type="primary">xth</name>
    <name evidence="9" type="ORF">DN752_11745</name>
</gene>
<keyword evidence="6" id="KW-0464">Manganese</keyword>
<dbReference type="CDD" id="cd10281">
    <property type="entry name" value="Nape_like_AP-endo"/>
    <property type="match status" value="1"/>
</dbReference>
<keyword evidence="2 6" id="KW-0479">Metal-binding</keyword>
<dbReference type="AlphaFoldDB" id="A0A2Z4IHZ1"/>
<dbReference type="FunFam" id="3.60.10.10:FF:000026">
    <property type="entry name" value="Exodeoxyribonuclease III"/>
    <property type="match status" value="1"/>
</dbReference>
<evidence type="ECO:0000256" key="3">
    <source>
        <dbReference type="ARBA" id="ARBA00022801"/>
    </source>
</evidence>
<dbReference type="SUPFAM" id="SSF56219">
    <property type="entry name" value="DNase I-like"/>
    <property type="match status" value="1"/>
</dbReference>
<evidence type="ECO:0000256" key="7">
    <source>
        <dbReference type="PIRSR" id="PIRSR604808-3"/>
    </source>
</evidence>
<dbReference type="InterPro" id="IPR005135">
    <property type="entry name" value="Endo/exonuclease/phosphatase"/>
</dbReference>
<organism evidence="9 10">
    <name type="scientific">Echinicola strongylocentroti</name>
    <dbReference type="NCBI Taxonomy" id="1795355"/>
    <lineage>
        <taxon>Bacteria</taxon>
        <taxon>Pseudomonadati</taxon>
        <taxon>Bacteroidota</taxon>
        <taxon>Cytophagia</taxon>
        <taxon>Cytophagales</taxon>
        <taxon>Cyclobacteriaceae</taxon>
        <taxon>Echinicola</taxon>
    </lineage>
</organism>
<feature type="binding site" evidence="6">
    <location>
        <position position="7"/>
    </location>
    <ligand>
        <name>Mg(2+)</name>
        <dbReference type="ChEBI" id="CHEBI:18420"/>
        <label>1</label>
    </ligand>
</feature>
<dbReference type="InterPro" id="IPR020847">
    <property type="entry name" value="AP_endonuclease_F1_BS"/>
</dbReference>
<feature type="binding site" evidence="6">
    <location>
        <position position="245"/>
    </location>
    <ligand>
        <name>Mg(2+)</name>
        <dbReference type="ChEBI" id="CHEBI:18420"/>
        <label>1</label>
    </ligand>
</feature>
<comment type="cofactor">
    <cofactor evidence="6">
        <name>Mg(2+)</name>
        <dbReference type="ChEBI" id="CHEBI:18420"/>
    </cofactor>
    <cofactor evidence="6">
        <name>Mn(2+)</name>
        <dbReference type="ChEBI" id="CHEBI:29035"/>
    </cofactor>
    <text evidence="6">Probably binds two magnesium or manganese ions per subunit.</text>
</comment>
<keyword evidence="4 6" id="KW-0460">Magnesium</keyword>
<accession>A0A2Z4IHZ1</accession>
<feature type="site" description="Interaction with DNA substrate" evidence="7">
    <location>
        <position position="245"/>
    </location>
</feature>
<feature type="active site" evidence="5">
    <location>
        <position position="108"/>
    </location>
</feature>
<evidence type="ECO:0000256" key="4">
    <source>
        <dbReference type="ARBA" id="ARBA00022842"/>
    </source>
</evidence>
<dbReference type="EC" id="3.1.11.2" evidence="9"/>
<name>A0A2Z4IHZ1_9BACT</name>
<evidence type="ECO:0000256" key="6">
    <source>
        <dbReference type="PIRSR" id="PIRSR604808-2"/>
    </source>
</evidence>
<dbReference type="OrthoDB" id="9803914at2"/>
<dbReference type="Proteomes" id="UP000248688">
    <property type="component" value="Chromosome"/>
</dbReference>
<dbReference type="Pfam" id="PF03372">
    <property type="entry name" value="Exo_endo_phos"/>
    <property type="match status" value="1"/>
</dbReference>
<dbReference type="GO" id="GO:0046872">
    <property type="term" value="F:metal ion binding"/>
    <property type="evidence" value="ECO:0007669"/>
    <property type="project" value="UniProtKB-KW"/>
</dbReference>
<dbReference type="Gene3D" id="3.60.10.10">
    <property type="entry name" value="Endonuclease/exonuclease/phosphatase"/>
    <property type="match status" value="1"/>
</dbReference>
<feature type="binding site" evidence="6">
    <location>
        <position position="150"/>
    </location>
    <ligand>
        <name>Mg(2+)</name>
        <dbReference type="ChEBI" id="CHEBI:18420"/>
        <label>1</label>
    </ligand>
</feature>
<proteinExistence type="inferred from homology"/>
<feature type="active site" description="Proton acceptor" evidence="5">
    <location>
        <position position="245"/>
    </location>
</feature>